<evidence type="ECO:0008006" key="6">
    <source>
        <dbReference type="Google" id="ProtNLM"/>
    </source>
</evidence>
<dbReference type="RefSeq" id="WP_299586272.1">
    <property type="nucleotide sequence ID" value="NZ_JBGMEL010000003.1"/>
</dbReference>
<sequence length="97" mass="10823">MSDTGISDAFSIGLSANYIGKYYGDFTNTEERITGDYAVARFNINFEQDNWFIAGFINNAFDEDAQVSREPVGGRYPQGYAAIVDPRNLGFSITCHF</sequence>
<evidence type="ECO:0000256" key="2">
    <source>
        <dbReference type="ARBA" id="ARBA00023136"/>
    </source>
</evidence>
<organism evidence="4 5">
    <name type="scientific">Microbulbifer echini</name>
    <dbReference type="NCBI Taxonomy" id="1529067"/>
    <lineage>
        <taxon>Bacteria</taxon>
        <taxon>Pseudomonadati</taxon>
        <taxon>Pseudomonadota</taxon>
        <taxon>Gammaproteobacteria</taxon>
        <taxon>Cellvibrionales</taxon>
        <taxon>Microbulbiferaceae</taxon>
        <taxon>Microbulbifer</taxon>
    </lineage>
</organism>
<keyword evidence="5" id="KW-1185">Reference proteome</keyword>
<name>A0ABV4NKC3_9GAMM</name>
<keyword evidence="3" id="KW-0998">Cell outer membrane</keyword>
<gene>
    <name evidence="4" type="ORF">ACCI51_04450</name>
</gene>
<evidence type="ECO:0000256" key="1">
    <source>
        <dbReference type="ARBA" id="ARBA00004442"/>
    </source>
</evidence>
<evidence type="ECO:0000313" key="4">
    <source>
        <dbReference type="EMBL" id="MFA0789785.1"/>
    </source>
</evidence>
<reference evidence="4 5" key="1">
    <citation type="submission" date="2024-08" db="EMBL/GenBank/DDBJ databases">
        <authorList>
            <person name="Ishaq N."/>
        </authorList>
    </citation>
    <scope>NUCLEOTIDE SEQUENCE [LARGE SCALE GENOMIC DNA]</scope>
    <source>
        <strain evidence="4 5">JCM 30400</strain>
    </source>
</reference>
<dbReference type="Proteomes" id="UP001569414">
    <property type="component" value="Unassembled WGS sequence"/>
</dbReference>
<dbReference type="InterPro" id="IPR036942">
    <property type="entry name" value="Beta-barrel_TonB_sf"/>
</dbReference>
<proteinExistence type="predicted"/>
<comment type="subcellular location">
    <subcellularLocation>
        <location evidence="1">Cell outer membrane</location>
    </subcellularLocation>
</comment>
<dbReference type="Gene3D" id="2.40.170.20">
    <property type="entry name" value="TonB-dependent receptor, beta-barrel domain"/>
    <property type="match status" value="1"/>
</dbReference>
<dbReference type="EMBL" id="JBGMEL010000003">
    <property type="protein sequence ID" value="MFA0789785.1"/>
    <property type="molecule type" value="Genomic_DNA"/>
</dbReference>
<keyword evidence="2" id="KW-0472">Membrane</keyword>
<protein>
    <recommendedName>
        <fullName evidence="6">TonB-dependent receptor</fullName>
    </recommendedName>
</protein>
<evidence type="ECO:0000313" key="5">
    <source>
        <dbReference type="Proteomes" id="UP001569414"/>
    </source>
</evidence>
<comment type="caution">
    <text evidence="4">The sequence shown here is derived from an EMBL/GenBank/DDBJ whole genome shotgun (WGS) entry which is preliminary data.</text>
</comment>
<evidence type="ECO:0000256" key="3">
    <source>
        <dbReference type="ARBA" id="ARBA00023237"/>
    </source>
</evidence>
<dbReference type="SUPFAM" id="SSF56935">
    <property type="entry name" value="Porins"/>
    <property type="match status" value="1"/>
</dbReference>
<accession>A0ABV4NKC3</accession>